<feature type="compositionally biased region" description="Polar residues" evidence="1">
    <location>
        <begin position="111"/>
        <end position="122"/>
    </location>
</feature>
<evidence type="ECO:0000313" key="2">
    <source>
        <dbReference type="EMBL" id="MBB4067162.1"/>
    </source>
</evidence>
<keyword evidence="3" id="KW-1185">Reference proteome</keyword>
<dbReference type="RefSeq" id="WP_183368399.1">
    <property type="nucleotide sequence ID" value="NZ_JACIEZ010000015.1"/>
</dbReference>
<accession>A0A7W6NN98</accession>
<evidence type="ECO:0000313" key="3">
    <source>
        <dbReference type="Proteomes" id="UP000528286"/>
    </source>
</evidence>
<reference evidence="2 3" key="1">
    <citation type="submission" date="2020-08" db="EMBL/GenBank/DDBJ databases">
        <title>Genomic Encyclopedia of Type Strains, Phase IV (KMG-IV): sequencing the most valuable type-strain genomes for metagenomic binning, comparative biology and taxonomic classification.</title>
        <authorList>
            <person name="Goeker M."/>
        </authorList>
    </citation>
    <scope>NUCLEOTIDE SEQUENCE [LARGE SCALE GENOMIC DNA]</scope>
    <source>
        <strain evidence="2 3">DSM 29853</strain>
    </source>
</reference>
<protein>
    <recommendedName>
        <fullName evidence="4">Inovirus Gp2 family protein</fullName>
    </recommendedName>
</protein>
<name>A0A7W6NN98_9HYPH</name>
<evidence type="ECO:0008006" key="4">
    <source>
        <dbReference type="Google" id="ProtNLM"/>
    </source>
</evidence>
<feature type="region of interest" description="Disordered" evidence="1">
    <location>
        <begin position="319"/>
        <end position="345"/>
    </location>
</feature>
<feature type="compositionally biased region" description="Low complexity" evidence="1">
    <location>
        <begin position="81"/>
        <end position="92"/>
    </location>
</feature>
<comment type="caution">
    <text evidence="2">The sequence shown here is derived from an EMBL/GenBank/DDBJ whole genome shotgun (WGS) entry which is preliminary data.</text>
</comment>
<dbReference type="AlphaFoldDB" id="A0A7W6NN98"/>
<dbReference type="EMBL" id="JACIEZ010000015">
    <property type="protein sequence ID" value="MBB4067162.1"/>
    <property type="molecule type" value="Genomic_DNA"/>
</dbReference>
<feature type="region of interest" description="Disordered" evidence="1">
    <location>
        <begin position="69"/>
        <end position="122"/>
    </location>
</feature>
<sequence>MQYSRIIEQFIQKKSERIKKDRAEFSDLYALASELNKTPDLRQKTYGDCGLEELLQELEAMVAALPDDDDAEPETVQQVSAHNATQAHTAQAIPESFAPSSEEGVVDEDTQQPSKLYSESPSPLATLQQIVETIRKHWKPVAIRKPRPVETFGAWEDLDSFARLHLSFRNAERQEGIAFSLNFSRRKADQLLASGDPARALSRSINRSLKQEFGYILEYAFVFEFTPDKRIHVHGCIVLPAIDEERLARLRACLKRSGGKALAGRYSGYGRGRQVDLKELYNGARWHSYSLKDWQRTVELLSTEKISFISQSLRRDTEARHRAERAKMTHGRVSRASPAPTPTLH</sequence>
<dbReference type="Proteomes" id="UP000528286">
    <property type="component" value="Unassembled WGS sequence"/>
</dbReference>
<evidence type="ECO:0000256" key="1">
    <source>
        <dbReference type="SAM" id="MobiDB-lite"/>
    </source>
</evidence>
<proteinExistence type="predicted"/>
<gene>
    <name evidence="2" type="ORF">GGR23_004391</name>
</gene>
<organism evidence="2 3">
    <name type="scientific">Gellertiella hungarica</name>
    <dbReference type="NCBI Taxonomy" id="1572859"/>
    <lineage>
        <taxon>Bacteria</taxon>
        <taxon>Pseudomonadati</taxon>
        <taxon>Pseudomonadota</taxon>
        <taxon>Alphaproteobacteria</taxon>
        <taxon>Hyphomicrobiales</taxon>
        <taxon>Rhizobiaceae</taxon>
        <taxon>Gellertiella</taxon>
    </lineage>
</organism>